<dbReference type="GO" id="GO:0004497">
    <property type="term" value="F:monooxygenase activity"/>
    <property type="evidence" value="ECO:0007669"/>
    <property type="project" value="UniProtKB-KW"/>
</dbReference>
<reference evidence="5" key="4">
    <citation type="journal article" date="2017" name="Genome Announc.">
        <title>Draft Genome Sequences of 24 Lactococcus lactis Strains.</title>
        <authorList>
            <person name="Backus L."/>
            <person name="Wels M."/>
            <person name="Boekhorst J."/>
            <person name="Dijkstra A.R."/>
            <person name="Beerthuyzen M."/>
            <person name="Kelly W.J."/>
            <person name="Siezen R.J."/>
            <person name="van Hijum S.A."/>
            <person name="Bachmann H."/>
        </authorList>
    </citation>
    <scope>NUCLEOTIDE SEQUENCE</scope>
    <source>
        <strain evidence="5">LMG9447</strain>
    </source>
</reference>
<reference evidence="3" key="5">
    <citation type="submission" date="2023-07" db="EMBL/GenBank/DDBJ databases">
        <authorList>
            <person name="McDonnell B."/>
        </authorList>
    </citation>
    <scope>NUCLEOTIDE SEQUENCE</scope>
    <source>
        <strain evidence="3">UC06</strain>
    </source>
</reference>
<dbReference type="EMBL" id="CP015904">
    <property type="protein sequence ID" value="ARE13789.1"/>
    <property type="molecule type" value="Genomic_DNA"/>
</dbReference>
<dbReference type="Proteomes" id="UP000192095">
    <property type="component" value="Chromosome"/>
</dbReference>
<reference evidence="7" key="2">
    <citation type="submission" date="2015-10" db="EMBL/GenBank/DDBJ databases">
        <title>Draft Genome Sequences of 11 Lactococcus lactis subspecies cremoris strains.</title>
        <authorList>
            <person name="Wels M."/>
            <person name="Backus L."/>
            <person name="Boekhorst J."/>
            <person name="Dijkstra A."/>
            <person name="Beerthuizen M."/>
            <person name="Kelly W."/>
            <person name="Siezen R."/>
            <person name="Bachmann H."/>
            <person name="Van Hijum S."/>
        </authorList>
    </citation>
    <scope>NUCLEOTIDE SEQUENCE [LARGE SCALE GENOMIC DNA]</scope>
    <source>
        <strain evidence="7">LMG9449</strain>
    </source>
</reference>
<evidence type="ECO:0000313" key="7">
    <source>
        <dbReference type="Proteomes" id="UP000053612"/>
    </source>
</evidence>
<evidence type="ECO:0000313" key="5">
    <source>
        <dbReference type="EMBL" id="KSU15631.1"/>
    </source>
</evidence>
<evidence type="ECO:0000259" key="1">
    <source>
        <dbReference type="PROSITE" id="PS51725"/>
    </source>
</evidence>
<protein>
    <submittedName>
        <fullName evidence="3">Quinol monooxygenase</fullName>
        <ecNumber evidence="3">1.-.-.-</ecNumber>
    </submittedName>
    <submittedName>
        <fullName evidence="4">Uncharacterized conserved protein</fullName>
    </submittedName>
</protein>
<keyword evidence="3" id="KW-0560">Oxidoreductase</keyword>
<name>A0A0A7T0Q6_LACLL</name>
<evidence type="ECO:0000313" key="4">
    <source>
        <dbReference type="EMBL" id="GAM80832.1"/>
    </source>
</evidence>
<dbReference type="AlphaFoldDB" id="A0A0A7T0Q6"/>
<dbReference type="RefSeq" id="WP_023188740.1">
    <property type="nucleotide sequence ID" value="NZ_BAABQR010000005.1"/>
</dbReference>
<dbReference type="Gene3D" id="3.30.70.100">
    <property type="match status" value="1"/>
</dbReference>
<accession>A0A0A7T0Q6</accession>
<dbReference type="PATRIC" id="fig|1360.100.peg.2758"/>
<evidence type="ECO:0000313" key="2">
    <source>
        <dbReference type="EMBL" id="ARE13789.1"/>
    </source>
</evidence>
<gene>
    <name evidence="4" type="ORF">JCM5805K_1948</name>
    <name evidence="3" type="ORF">LLUC06_1609</name>
    <name evidence="2" type="ORF">LLUC11_1458</name>
    <name evidence="5" type="ORF">LMG9449_2300</name>
</gene>
<reference evidence="8 9" key="3">
    <citation type="journal article" date="2017" name="BMC Genomics">
        <title>Comparative and functional genomics of the Lactococcus lactis taxon; insights into evolution and niche adaptation.</title>
        <authorList>
            <person name="Kelleher P."/>
            <person name="Bottacini F."/>
            <person name="Mahony J."/>
            <person name="Kilcawley K.N."/>
            <person name="van Sinderen D."/>
        </authorList>
    </citation>
    <scope>NUCLEOTIDE SEQUENCE [LARGE SCALE GENOMIC DNA]</scope>
    <source>
        <strain evidence="3 9">UC06</strain>
        <strain evidence="2 8">UC11</strain>
    </source>
</reference>
<proteinExistence type="predicted"/>
<dbReference type="EC" id="1.-.-.-" evidence="3"/>
<dbReference type="SUPFAM" id="SSF54909">
    <property type="entry name" value="Dimeric alpha+beta barrel"/>
    <property type="match status" value="1"/>
</dbReference>
<dbReference type="Pfam" id="PF03992">
    <property type="entry name" value="ABM"/>
    <property type="match status" value="1"/>
</dbReference>
<dbReference type="PROSITE" id="PS51725">
    <property type="entry name" value="ABM"/>
    <property type="match status" value="1"/>
</dbReference>
<evidence type="ECO:0000313" key="6">
    <source>
        <dbReference type="Proteomes" id="UP000031847"/>
    </source>
</evidence>
<dbReference type="Proteomes" id="UP000053612">
    <property type="component" value="Unassembled WGS sequence"/>
</dbReference>
<dbReference type="InterPro" id="IPR011008">
    <property type="entry name" value="Dimeric_a/b-barrel"/>
</dbReference>
<dbReference type="InterPro" id="IPR007138">
    <property type="entry name" value="ABM_dom"/>
</dbReference>
<sequence>MTITVNILYQGEGENARLFADEMVSSGLVYKIRQQSGNLRYEYFVPLDNQQAILLIDEWENQEAIDIHHKSPMMTKIAELREKYQLRLKVTRYQQID</sequence>
<evidence type="ECO:0000313" key="8">
    <source>
        <dbReference type="Proteomes" id="UP000192067"/>
    </source>
</evidence>
<organism evidence="3 9">
    <name type="scientific">Lactococcus lactis subsp. lactis</name>
    <name type="common">Streptococcus lactis</name>
    <dbReference type="NCBI Taxonomy" id="1360"/>
    <lineage>
        <taxon>Bacteria</taxon>
        <taxon>Bacillati</taxon>
        <taxon>Bacillota</taxon>
        <taxon>Bacilli</taxon>
        <taxon>Lactobacillales</taxon>
        <taxon>Streptococcaceae</taxon>
        <taxon>Lactococcus</taxon>
    </lineage>
</organism>
<reference evidence="4 6" key="1">
    <citation type="submission" date="2015-01" db="EMBL/GenBank/DDBJ databases">
        <title>Lactococcus lactis subsp.lactis JCM 5805 whole genome shotgun sequence.</title>
        <authorList>
            <person name="Fujii T."/>
            <person name="Tomita Y."/>
            <person name="Ikushima S."/>
            <person name="Fujiwara D."/>
        </authorList>
    </citation>
    <scope>NUCLEOTIDE SEQUENCE [LARGE SCALE GENOMIC DNA]</scope>
    <source>
        <strain evidence="4 6">JCM 5805</strain>
    </source>
</reference>
<dbReference type="Proteomes" id="UP000031847">
    <property type="component" value="Unassembled WGS sequence"/>
</dbReference>
<feature type="domain" description="ABM" evidence="1">
    <location>
        <begin position="3"/>
        <end position="94"/>
    </location>
</feature>
<keyword evidence="3" id="KW-0503">Monooxygenase</keyword>
<dbReference type="EMBL" id="LKLS01000192">
    <property type="protein sequence ID" value="KSU15631.1"/>
    <property type="molecule type" value="Genomic_DNA"/>
</dbReference>
<dbReference type="EMBL" id="CP015902">
    <property type="protein sequence ID" value="ARE21152.1"/>
    <property type="molecule type" value="Genomic_DNA"/>
</dbReference>
<dbReference type="EMBL" id="BBSI01000030">
    <property type="protein sequence ID" value="GAM80832.1"/>
    <property type="molecule type" value="Genomic_DNA"/>
</dbReference>
<evidence type="ECO:0000313" key="9">
    <source>
        <dbReference type="Proteomes" id="UP000192095"/>
    </source>
</evidence>
<dbReference type="Proteomes" id="UP000192067">
    <property type="component" value="Chromosome"/>
</dbReference>
<evidence type="ECO:0000313" key="3">
    <source>
        <dbReference type="EMBL" id="ARE21152.1"/>
    </source>
</evidence>